<keyword evidence="3" id="KW-1185">Reference proteome</keyword>
<feature type="domain" description="DUF397" evidence="1">
    <location>
        <begin position="8"/>
        <end position="59"/>
    </location>
</feature>
<accession>A0ABN3MF00</accession>
<comment type="caution">
    <text evidence="2">The sequence shown here is derived from an EMBL/GenBank/DDBJ whole genome shotgun (WGS) entry which is preliminary data.</text>
</comment>
<proteinExistence type="predicted"/>
<sequence length="73" mass="7718">MEADWSAATWRKSVHSDTGACVEVAQSAGLIGVRDSKANGSGPILEFTSAEWCAFISGVCDGEFEYDLLKTSG</sequence>
<organism evidence="2 3">
    <name type="scientific">Terrabacter carboxydivorans</name>
    <dbReference type="NCBI Taxonomy" id="619730"/>
    <lineage>
        <taxon>Bacteria</taxon>
        <taxon>Bacillati</taxon>
        <taxon>Actinomycetota</taxon>
        <taxon>Actinomycetes</taxon>
        <taxon>Micrococcales</taxon>
        <taxon>Intrasporangiaceae</taxon>
        <taxon>Terrabacter</taxon>
    </lineage>
</organism>
<dbReference type="InterPro" id="IPR007278">
    <property type="entry name" value="DUF397"/>
</dbReference>
<evidence type="ECO:0000259" key="1">
    <source>
        <dbReference type="Pfam" id="PF04149"/>
    </source>
</evidence>
<dbReference type="EMBL" id="BAAARE010000030">
    <property type="protein sequence ID" value="GAA2500628.1"/>
    <property type="molecule type" value="Genomic_DNA"/>
</dbReference>
<dbReference type="RefSeq" id="WP_344257222.1">
    <property type="nucleotide sequence ID" value="NZ_BAAARE010000030.1"/>
</dbReference>
<name>A0ABN3MF00_9MICO</name>
<evidence type="ECO:0000313" key="2">
    <source>
        <dbReference type="EMBL" id="GAA2500628.1"/>
    </source>
</evidence>
<reference evidence="2 3" key="1">
    <citation type="journal article" date="2019" name="Int. J. Syst. Evol. Microbiol.">
        <title>The Global Catalogue of Microorganisms (GCM) 10K type strain sequencing project: providing services to taxonomists for standard genome sequencing and annotation.</title>
        <authorList>
            <consortium name="The Broad Institute Genomics Platform"/>
            <consortium name="The Broad Institute Genome Sequencing Center for Infectious Disease"/>
            <person name="Wu L."/>
            <person name="Ma J."/>
        </authorList>
    </citation>
    <scope>NUCLEOTIDE SEQUENCE [LARGE SCALE GENOMIC DNA]</scope>
    <source>
        <strain evidence="2 3">JCM 16259</strain>
    </source>
</reference>
<protein>
    <recommendedName>
        <fullName evidence="1">DUF397 domain-containing protein</fullName>
    </recommendedName>
</protein>
<gene>
    <name evidence="2" type="ORF">GCM10009858_43670</name>
</gene>
<dbReference type="Proteomes" id="UP001500730">
    <property type="component" value="Unassembled WGS sequence"/>
</dbReference>
<dbReference type="Pfam" id="PF04149">
    <property type="entry name" value="DUF397"/>
    <property type="match status" value="1"/>
</dbReference>
<evidence type="ECO:0000313" key="3">
    <source>
        <dbReference type="Proteomes" id="UP001500730"/>
    </source>
</evidence>